<feature type="compositionally biased region" description="Polar residues" evidence="1">
    <location>
        <begin position="1"/>
        <end position="10"/>
    </location>
</feature>
<evidence type="ECO:0000256" key="1">
    <source>
        <dbReference type="SAM" id="MobiDB-lite"/>
    </source>
</evidence>
<dbReference type="EMBL" id="CAFZ01000419">
    <property type="protein sequence ID" value="CCA75250.1"/>
    <property type="molecule type" value="Genomic_DNA"/>
</dbReference>
<organism evidence="2 3">
    <name type="scientific">Serendipita indica (strain DSM 11827)</name>
    <name type="common">Root endophyte fungus</name>
    <name type="synonym">Piriformospora indica</name>
    <dbReference type="NCBI Taxonomy" id="1109443"/>
    <lineage>
        <taxon>Eukaryota</taxon>
        <taxon>Fungi</taxon>
        <taxon>Dikarya</taxon>
        <taxon>Basidiomycota</taxon>
        <taxon>Agaricomycotina</taxon>
        <taxon>Agaricomycetes</taxon>
        <taxon>Sebacinales</taxon>
        <taxon>Serendipitaceae</taxon>
        <taxon>Serendipita</taxon>
    </lineage>
</organism>
<dbReference type="Proteomes" id="UP000007148">
    <property type="component" value="Unassembled WGS sequence"/>
</dbReference>
<dbReference type="HOGENOM" id="CLU_2776847_0_0_1"/>
<gene>
    <name evidence="2" type="ORF">PIIN_09234</name>
</gene>
<dbReference type="InParanoid" id="G4TVA7"/>
<evidence type="ECO:0000313" key="3">
    <source>
        <dbReference type="Proteomes" id="UP000007148"/>
    </source>
</evidence>
<reference evidence="2 3" key="1">
    <citation type="journal article" date="2011" name="PLoS Pathog.">
        <title>Endophytic Life Strategies Decoded by Genome and Transcriptome Analyses of the Mutualistic Root Symbiont Piriformospora indica.</title>
        <authorList>
            <person name="Zuccaro A."/>
            <person name="Lahrmann U."/>
            <person name="Guldener U."/>
            <person name="Langen G."/>
            <person name="Pfiffi S."/>
            <person name="Biedenkopf D."/>
            <person name="Wong P."/>
            <person name="Samans B."/>
            <person name="Grimm C."/>
            <person name="Basiewicz M."/>
            <person name="Murat C."/>
            <person name="Martin F."/>
            <person name="Kogel K.H."/>
        </authorList>
    </citation>
    <scope>NUCLEOTIDE SEQUENCE [LARGE SCALE GENOMIC DNA]</scope>
    <source>
        <strain evidence="2 3">DSM 11827</strain>
    </source>
</reference>
<accession>G4TVA7</accession>
<feature type="region of interest" description="Disordered" evidence="1">
    <location>
        <begin position="1"/>
        <end position="69"/>
    </location>
</feature>
<proteinExistence type="predicted"/>
<keyword evidence="3" id="KW-1185">Reference proteome</keyword>
<feature type="compositionally biased region" description="Basic and acidic residues" evidence="1">
    <location>
        <begin position="14"/>
        <end position="33"/>
    </location>
</feature>
<evidence type="ECO:0000313" key="2">
    <source>
        <dbReference type="EMBL" id="CCA75250.1"/>
    </source>
</evidence>
<protein>
    <submittedName>
        <fullName evidence="2">Uncharacterized protein</fullName>
    </submittedName>
</protein>
<dbReference type="AlphaFoldDB" id="G4TVA7"/>
<name>G4TVA7_SERID</name>
<comment type="caution">
    <text evidence="2">The sequence shown here is derived from an EMBL/GenBank/DDBJ whole genome shotgun (WGS) entry which is preliminary data.</text>
</comment>
<sequence length="69" mass="7688">MSIRSNGSNKQRIRAGDERPQERERRIGRDGTRRPNSADAEPIGQKQRMANANKEEQEKAQRGLGGDAG</sequence>